<dbReference type="EMBL" id="CAEZZA010000182">
    <property type="protein sequence ID" value="CAB4757009.1"/>
    <property type="molecule type" value="Genomic_DNA"/>
</dbReference>
<dbReference type="Pfam" id="PF09933">
    <property type="entry name" value="DUF2165"/>
    <property type="match status" value="1"/>
</dbReference>
<keyword evidence="1" id="KW-0812">Transmembrane</keyword>
<reference evidence="2" key="1">
    <citation type="submission" date="2020-05" db="EMBL/GenBank/DDBJ databases">
        <authorList>
            <person name="Chiriac C."/>
            <person name="Salcher M."/>
            <person name="Ghai R."/>
            <person name="Kavagutti S V."/>
        </authorList>
    </citation>
    <scope>NUCLEOTIDE SEQUENCE</scope>
</reference>
<accession>A0A6J6UEW3</accession>
<feature type="transmembrane region" description="Helical" evidence="1">
    <location>
        <begin position="106"/>
        <end position="131"/>
    </location>
</feature>
<sequence>MARVSASIFVLMVATYYLVVAFDNITNPVNLNGSNWPFVQGVISGDGVPADSGFQWRFINATWFQAIGYIGVMAGESITGILLLIAGVKGLKNSRTCPLWGLTQKWTYAGGIVGLAVFFFRFMVFGGNWFIMYLNSKWNGHEDSKISSRA</sequence>
<dbReference type="InterPro" id="IPR018681">
    <property type="entry name" value="DUF2165_transmembrane"/>
</dbReference>
<organism evidence="2">
    <name type="scientific">freshwater metagenome</name>
    <dbReference type="NCBI Taxonomy" id="449393"/>
    <lineage>
        <taxon>unclassified sequences</taxon>
        <taxon>metagenomes</taxon>
        <taxon>ecological metagenomes</taxon>
    </lineage>
</organism>
<evidence type="ECO:0000256" key="1">
    <source>
        <dbReference type="SAM" id="Phobius"/>
    </source>
</evidence>
<gene>
    <name evidence="2" type="ORF">UFOPK2809_01198</name>
</gene>
<dbReference type="AlphaFoldDB" id="A0A6J6UEW3"/>
<feature type="transmembrane region" description="Helical" evidence="1">
    <location>
        <begin position="63"/>
        <end position="85"/>
    </location>
</feature>
<proteinExistence type="predicted"/>
<keyword evidence="1" id="KW-1133">Transmembrane helix</keyword>
<protein>
    <submittedName>
        <fullName evidence="2">Unannotated protein</fullName>
    </submittedName>
</protein>
<name>A0A6J6UEW3_9ZZZZ</name>
<keyword evidence="1" id="KW-0472">Membrane</keyword>
<evidence type="ECO:0000313" key="2">
    <source>
        <dbReference type="EMBL" id="CAB4757009.1"/>
    </source>
</evidence>